<dbReference type="GO" id="GO:0005886">
    <property type="term" value="C:plasma membrane"/>
    <property type="evidence" value="ECO:0007669"/>
    <property type="project" value="UniProtKB-SubCell"/>
</dbReference>
<feature type="transmembrane region" description="Helical" evidence="6">
    <location>
        <begin position="373"/>
        <end position="393"/>
    </location>
</feature>
<dbReference type="InterPro" id="IPR050189">
    <property type="entry name" value="MFS_Efflux_Transporters"/>
</dbReference>
<dbReference type="Proteomes" id="UP000231742">
    <property type="component" value="Unassembled WGS sequence"/>
</dbReference>
<feature type="transmembrane region" description="Helical" evidence="6">
    <location>
        <begin position="285"/>
        <end position="303"/>
    </location>
</feature>
<evidence type="ECO:0000256" key="2">
    <source>
        <dbReference type="ARBA" id="ARBA00022475"/>
    </source>
</evidence>
<keyword evidence="4 6" id="KW-1133">Transmembrane helix</keyword>
<feature type="domain" description="Major facilitator superfamily (MFS) profile" evidence="7">
    <location>
        <begin position="18"/>
        <end position="398"/>
    </location>
</feature>
<dbReference type="PANTHER" id="PTHR43124">
    <property type="entry name" value="PURINE EFFLUX PUMP PBUE"/>
    <property type="match status" value="1"/>
</dbReference>
<feature type="transmembrane region" description="Helical" evidence="6">
    <location>
        <begin position="110"/>
        <end position="131"/>
    </location>
</feature>
<evidence type="ECO:0000313" key="8">
    <source>
        <dbReference type="EMBL" id="PJJ81641.1"/>
    </source>
</evidence>
<evidence type="ECO:0000256" key="1">
    <source>
        <dbReference type="ARBA" id="ARBA00004651"/>
    </source>
</evidence>
<sequence length="417" mass="43144">MSTPHTSAPTSSQAFPWAGLFTLSALIFTSVTSEWLPTGLLPEIAAELSVSESQVGLLITIFAATVVISTAPLAALTRNQPRKKLVIIVLVVFVIGNLLAAVAPNYAVLVIARIIGGLSHGLFWAVVGAYSAHLVPPHQVGRAVAVTSAGATAAFVLGVPVGTALGHALGWRLAFVVIAIIIAALTIMVVRILPPVDHQQPLATGEISIPLRKDRSVPGVIYVCILVALVMLGHNLFYTYIVPYLIGPAGIDTGAVAGVLLIFGAAGALGLALAGLLVDRFPRSIIPVTVALVAICAVLLALFPAEPAIMFTVIVVWGTAFGGVPAMMQTRLLQLASPRMRDVGSAYLTTSFNIGIGGGALVGGILLDNYGVISLPYVDAAILGVAVVFAIIGGELLRRRAARTAAIRDQQPTPPAP</sequence>
<evidence type="ECO:0000256" key="6">
    <source>
        <dbReference type="SAM" id="Phobius"/>
    </source>
</evidence>
<dbReference type="AlphaFoldDB" id="A0A2M9D7F8"/>
<dbReference type="InterPro" id="IPR011701">
    <property type="entry name" value="MFS"/>
</dbReference>
<dbReference type="Pfam" id="PF07690">
    <property type="entry name" value="MFS_1"/>
    <property type="match status" value="1"/>
</dbReference>
<evidence type="ECO:0000256" key="5">
    <source>
        <dbReference type="ARBA" id="ARBA00023136"/>
    </source>
</evidence>
<accession>A0A2M9D7F8</accession>
<feature type="transmembrane region" description="Helical" evidence="6">
    <location>
        <begin position="220"/>
        <end position="241"/>
    </location>
</feature>
<feature type="transmembrane region" description="Helical" evidence="6">
    <location>
        <begin position="347"/>
        <end position="367"/>
    </location>
</feature>
<dbReference type="OrthoDB" id="2810795at2"/>
<dbReference type="InterPro" id="IPR036259">
    <property type="entry name" value="MFS_trans_sf"/>
</dbReference>
<proteinExistence type="predicted"/>
<organism evidence="8 9">
    <name type="scientific">Salinibacterium amurskyense</name>
    <dbReference type="NCBI Taxonomy" id="205941"/>
    <lineage>
        <taxon>Bacteria</taxon>
        <taxon>Bacillati</taxon>
        <taxon>Actinomycetota</taxon>
        <taxon>Actinomycetes</taxon>
        <taxon>Micrococcales</taxon>
        <taxon>Microbacteriaceae</taxon>
        <taxon>Salinibacterium</taxon>
    </lineage>
</organism>
<comment type="subcellular location">
    <subcellularLocation>
        <location evidence="1">Cell membrane</location>
        <topology evidence="1">Multi-pass membrane protein</topology>
    </subcellularLocation>
</comment>
<keyword evidence="5 6" id="KW-0472">Membrane</keyword>
<dbReference type="EMBL" id="PGFH01000001">
    <property type="protein sequence ID" value="PJJ81641.1"/>
    <property type="molecule type" value="Genomic_DNA"/>
</dbReference>
<keyword evidence="2" id="KW-1003">Cell membrane</keyword>
<keyword evidence="9" id="KW-1185">Reference proteome</keyword>
<dbReference type="CDD" id="cd17324">
    <property type="entry name" value="MFS_NepI_like"/>
    <property type="match status" value="1"/>
</dbReference>
<evidence type="ECO:0000256" key="4">
    <source>
        <dbReference type="ARBA" id="ARBA00022989"/>
    </source>
</evidence>
<name>A0A2M9D7F8_9MICO</name>
<feature type="transmembrane region" description="Helical" evidence="6">
    <location>
        <begin position="309"/>
        <end position="327"/>
    </location>
</feature>
<reference evidence="8 9" key="1">
    <citation type="submission" date="2017-11" db="EMBL/GenBank/DDBJ databases">
        <title>Genomic Encyclopedia of Archaeal and Bacterial Type Strains, Phase II (KMG-II): From Individual Species to Whole Genera.</title>
        <authorList>
            <person name="Goeker M."/>
        </authorList>
    </citation>
    <scope>NUCLEOTIDE SEQUENCE [LARGE SCALE GENOMIC DNA]</scope>
    <source>
        <strain evidence="8 9">DSM 16400</strain>
    </source>
</reference>
<feature type="transmembrane region" description="Helical" evidence="6">
    <location>
        <begin position="85"/>
        <end position="104"/>
    </location>
</feature>
<dbReference type="Gene3D" id="1.20.1250.20">
    <property type="entry name" value="MFS general substrate transporter like domains"/>
    <property type="match status" value="1"/>
</dbReference>
<dbReference type="SUPFAM" id="SSF103473">
    <property type="entry name" value="MFS general substrate transporter"/>
    <property type="match status" value="1"/>
</dbReference>
<evidence type="ECO:0000259" key="7">
    <source>
        <dbReference type="PROSITE" id="PS50850"/>
    </source>
</evidence>
<comment type="caution">
    <text evidence="8">The sequence shown here is derived from an EMBL/GenBank/DDBJ whole genome shotgun (WGS) entry which is preliminary data.</text>
</comment>
<dbReference type="GO" id="GO:0022857">
    <property type="term" value="F:transmembrane transporter activity"/>
    <property type="evidence" value="ECO:0007669"/>
    <property type="project" value="InterPro"/>
</dbReference>
<keyword evidence="3 6" id="KW-0812">Transmembrane</keyword>
<dbReference type="PROSITE" id="PS50850">
    <property type="entry name" value="MFS"/>
    <property type="match status" value="1"/>
</dbReference>
<feature type="transmembrane region" description="Helical" evidence="6">
    <location>
        <begin position="171"/>
        <end position="193"/>
    </location>
</feature>
<dbReference type="InterPro" id="IPR020846">
    <property type="entry name" value="MFS_dom"/>
</dbReference>
<feature type="transmembrane region" description="Helical" evidence="6">
    <location>
        <begin position="143"/>
        <end position="165"/>
    </location>
</feature>
<protein>
    <submittedName>
        <fullName evidence="8">Multidrug resistance protein</fullName>
    </submittedName>
</protein>
<dbReference type="RefSeq" id="WP_100388306.1">
    <property type="nucleotide sequence ID" value="NZ_BMZU01000001.1"/>
</dbReference>
<dbReference type="PANTHER" id="PTHR43124:SF3">
    <property type="entry name" value="CHLORAMPHENICOL EFFLUX PUMP RV0191"/>
    <property type="match status" value="1"/>
</dbReference>
<evidence type="ECO:0000313" key="9">
    <source>
        <dbReference type="Proteomes" id="UP000231742"/>
    </source>
</evidence>
<evidence type="ECO:0000256" key="3">
    <source>
        <dbReference type="ARBA" id="ARBA00022692"/>
    </source>
</evidence>
<feature type="transmembrane region" description="Helical" evidence="6">
    <location>
        <begin position="57"/>
        <end position="76"/>
    </location>
</feature>
<gene>
    <name evidence="8" type="ORF">CLV85_0818</name>
</gene>
<feature type="transmembrane region" description="Helical" evidence="6">
    <location>
        <begin position="253"/>
        <end position="278"/>
    </location>
</feature>